<dbReference type="PANTHER" id="PTHR11712:SF347">
    <property type="entry name" value="BETA KETOACYL-ACYL CARRIER PROTEIN SYNTHASE"/>
    <property type="match status" value="1"/>
</dbReference>
<keyword evidence="6" id="KW-1185">Reference proteome</keyword>
<dbReference type="STRING" id="216432.CA2559_05400"/>
<dbReference type="InterPro" id="IPR000794">
    <property type="entry name" value="Beta-ketoacyl_synthase"/>
</dbReference>
<evidence type="ECO:0000256" key="3">
    <source>
        <dbReference type="RuleBase" id="RU003694"/>
    </source>
</evidence>
<dbReference type="Pfam" id="PF00109">
    <property type="entry name" value="ketoacyl-synt"/>
    <property type="match status" value="1"/>
</dbReference>
<dbReference type="GO" id="GO:0004315">
    <property type="term" value="F:3-oxoacyl-[acyl-carrier-protein] synthase activity"/>
    <property type="evidence" value="ECO:0007669"/>
    <property type="project" value="TreeGrafter"/>
</dbReference>
<keyword evidence="2 3" id="KW-0808">Transferase</keyword>
<dbReference type="AlphaFoldDB" id="A3U7F2"/>
<dbReference type="eggNOG" id="COG0304">
    <property type="taxonomic scope" value="Bacteria"/>
</dbReference>
<dbReference type="Proteomes" id="UP000002297">
    <property type="component" value="Chromosome"/>
</dbReference>
<name>A3U7F2_CROAH</name>
<dbReference type="InterPro" id="IPR016039">
    <property type="entry name" value="Thiolase-like"/>
</dbReference>
<dbReference type="Gene3D" id="3.40.47.10">
    <property type="match status" value="1"/>
</dbReference>
<dbReference type="Pfam" id="PF02801">
    <property type="entry name" value="Ketoacyl-synt_C"/>
    <property type="match status" value="1"/>
</dbReference>
<evidence type="ECO:0000256" key="2">
    <source>
        <dbReference type="ARBA" id="ARBA00022679"/>
    </source>
</evidence>
<dbReference type="EMBL" id="CP002046">
    <property type="protein sequence ID" value="EAP88169.1"/>
    <property type="molecule type" value="Genomic_DNA"/>
</dbReference>
<dbReference type="GO" id="GO:0006633">
    <property type="term" value="P:fatty acid biosynthetic process"/>
    <property type="evidence" value="ECO:0007669"/>
    <property type="project" value="TreeGrafter"/>
</dbReference>
<evidence type="ECO:0000313" key="6">
    <source>
        <dbReference type="Proteomes" id="UP000002297"/>
    </source>
</evidence>
<dbReference type="KEGG" id="cat:CA2559_05400"/>
<dbReference type="InterPro" id="IPR014030">
    <property type="entry name" value="Ketoacyl_synth_N"/>
</dbReference>
<dbReference type="PANTHER" id="PTHR11712">
    <property type="entry name" value="POLYKETIDE SYNTHASE-RELATED"/>
    <property type="match status" value="1"/>
</dbReference>
<sequence>MQYQIYALQHPIYIKGISTVSALGSHPDDIWTNYLSQRSFLKSKKIDDIPTFVGELSNTDKERVEQLKQSDKLYAELDNSVLYAMLCGRDLILKAPLNTTDFGINVGSSRGATTLFENYHEQYIKSGQTSTLSSPTTTLGNISSWLAQDLQSKGPRFSHSITCSTAFHAILNGVAWLQAQMAEEFIVGGSEAPLTPFTIAQMRAMKIYAEVGQVKNPNYPNQALNLSKTRNSMILGEGSGLITLSKIQSEQNVGEIKGIGFGTETLKHSASISKDAACMQASMRMAIKQINPKDIDVVVCHAPGTVKGDQAEINAIKDVFGEHMPAVTSNKWQLGHTFGASGILSLEMALLMLKHQKFIGVPFIENQIQPKRIKNILVNAVGFGGNSVSILVSL</sequence>
<dbReference type="SUPFAM" id="SSF53901">
    <property type="entry name" value="Thiolase-like"/>
    <property type="match status" value="1"/>
</dbReference>
<evidence type="ECO:0000256" key="1">
    <source>
        <dbReference type="ARBA" id="ARBA00008467"/>
    </source>
</evidence>
<accession>A3U7F2</accession>
<comment type="similarity">
    <text evidence="1 3">Belongs to the thiolase-like superfamily. Beta-ketoacyl-ACP synthases family.</text>
</comment>
<gene>
    <name evidence="5" type="ordered locus">CA2559_05400</name>
</gene>
<dbReference type="InterPro" id="IPR020841">
    <property type="entry name" value="PKS_Beta-ketoAc_synthase_dom"/>
</dbReference>
<dbReference type="HOGENOM" id="CLU_715488_0_0_10"/>
<dbReference type="PROSITE" id="PS52004">
    <property type="entry name" value="KS3_2"/>
    <property type="match status" value="1"/>
</dbReference>
<protein>
    <submittedName>
        <fullName evidence="5">3-oxoacyl-(Acyl carrier protein) synthase II</fullName>
    </submittedName>
</protein>
<organism evidence="5 6">
    <name type="scientific">Croceibacter atlanticus (strain ATCC BAA-628 / JCM 21780 / CIP 108009 / IAM 15332 / KCTC 12090 / HTCC2559)</name>
    <dbReference type="NCBI Taxonomy" id="216432"/>
    <lineage>
        <taxon>Bacteria</taxon>
        <taxon>Pseudomonadati</taxon>
        <taxon>Bacteroidota</taxon>
        <taxon>Flavobacteriia</taxon>
        <taxon>Flavobacteriales</taxon>
        <taxon>Flavobacteriaceae</taxon>
        <taxon>Croceibacter</taxon>
    </lineage>
</organism>
<evidence type="ECO:0000313" key="5">
    <source>
        <dbReference type="EMBL" id="EAP88169.1"/>
    </source>
</evidence>
<feature type="domain" description="Ketosynthase family 3 (KS3)" evidence="4">
    <location>
        <begin position="9"/>
        <end position="394"/>
    </location>
</feature>
<evidence type="ECO:0000259" key="4">
    <source>
        <dbReference type="PROSITE" id="PS52004"/>
    </source>
</evidence>
<dbReference type="InterPro" id="IPR014031">
    <property type="entry name" value="Ketoacyl_synth_C"/>
</dbReference>
<reference evidence="5 6" key="1">
    <citation type="journal article" date="2010" name="J. Bacteriol.">
        <title>The complete genome sequence of Croceibacter atlanticus HTCC2559T.</title>
        <authorList>
            <person name="Oh H.M."/>
            <person name="Kang I."/>
            <person name="Ferriera S."/>
            <person name="Giovannoni S.J."/>
            <person name="Cho J.C."/>
        </authorList>
    </citation>
    <scope>NUCLEOTIDE SEQUENCE [LARGE SCALE GENOMIC DNA]</scope>
    <source>
        <strain evidence="6">ATCC BAA-628 / HTCC2559 / KCTC 12090</strain>
    </source>
</reference>
<proteinExistence type="inferred from homology"/>